<keyword evidence="4" id="KW-0378">Hydrolase</keyword>
<evidence type="ECO:0000256" key="1">
    <source>
        <dbReference type="ARBA" id="ARBA00007447"/>
    </source>
</evidence>
<evidence type="ECO:0000256" key="5">
    <source>
        <dbReference type="SAM" id="SignalP"/>
    </source>
</evidence>
<dbReference type="SUPFAM" id="SSF50630">
    <property type="entry name" value="Acid proteases"/>
    <property type="match status" value="1"/>
</dbReference>
<dbReference type="GO" id="GO:0004190">
    <property type="term" value="F:aspartic-type endopeptidase activity"/>
    <property type="evidence" value="ECO:0007669"/>
    <property type="project" value="UniProtKB-KW"/>
</dbReference>
<keyword evidence="4" id="KW-0645">Protease</keyword>
<comment type="similarity">
    <text evidence="1 4">Belongs to the peptidase A1 family.</text>
</comment>
<dbReference type="GO" id="GO:0006508">
    <property type="term" value="P:proteolysis"/>
    <property type="evidence" value="ECO:0007669"/>
    <property type="project" value="UniProtKB-KW"/>
</dbReference>
<dbReference type="Gene3D" id="2.40.70.10">
    <property type="entry name" value="Acid Proteases"/>
    <property type="match status" value="2"/>
</dbReference>
<evidence type="ECO:0000313" key="7">
    <source>
        <dbReference type="EMBL" id="KAJ4158721.1"/>
    </source>
</evidence>
<dbReference type="GeneID" id="80896394"/>
<dbReference type="PRINTS" id="PR00792">
    <property type="entry name" value="PEPSIN"/>
</dbReference>
<dbReference type="PROSITE" id="PS00141">
    <property type="entry name" value="ASP_PROTEASE"/>
    <property type="match status" value="2"/>
</dbReference>
<feature type="domain" description="Peptidase A1" evidence="6">
    <location>
        <begin position="94"/>
        <end position="409"/>
    </location>
</feature>
<dbReference type="InterPro" id="IPR021109">
    <property type="entry name" value="Peptidase_aspartic_dom_sf"/>
</dbReference>
<reference evidence="7" key="1">
    <citation type="journal article" date="2023" name="Access Microbiol">
        <title>De-novo genome assembly for Akanthomyces muscarius, a biocontrol agent of insect agricultural pests.</title>
        <authorList>
            <person name="Erdos Z."/>
            <person name="Studholme D.J."/>
            <person name="Raymond B."/>
            <person name="Sharma M."/>
        </authorList>
    </citation>
    <scope>NUCLEOTIDE SEQUENCE</scope>
    <source>
        <strain evidence="7">Ve6</strain>
    </source>
</reference>
<dbReference type="InterPro" id="IPR001969">
    <property type="entry name" value="Aspartic_peptidase_AS"/>
</dbReference>
<evidence type="ECO:0000259" key="6">
    <source>
        <dbReference type="PROSITE" id="PS51767"/>
    </source>
</evidence>
<gene>
    <name evidence="7" type="ORF">LMH87_009235</name>
</gene>
<dbReference type="Proteomes" id="UP001144673">
    <property type="component" value="Unassembled WGS sequence"/>
</dbReference>
<dbReference type="PROSITE" id="PS51767">
    <property type="entry name" value="PEPTIDASE_A1"/>
    <property type="match status" value="1"/>
</dbReference>
<dbReference type="AlphaFoldDB" id="A0A9W8UQG6"/>
<keyword evidence="5" id="KW-0732">Signal</keyword>
<dbReference type="PANTHER" id="PTHR47966:SF2">
    <property type="entry name" value="ASPERGILLOPEPSIN-1-RELATED"/>
    <property type="match status" value="1"/>
</dbReference>
<proteinExistence type="inferred from homology"/>
<feature type="active site" evidence="3">
    <location>
        <position position="301"/>
    </location>
</feature>
<feature type="chain" id="PRO_5040879099" description="Peptidase A1 domain-containing protein" evidence="5">
    <location>
        <begin position="25"/>
        <end position="414"/>
    </location>
</feature>
<evidence type="ECO:0000256" key="3">
    <source>
        <dbReference type="PIRSR" id="PIRSR601461-1"/>
    </source>
</evidence>
<feature type="signal peptide" evidence="5">
    <location>
        <begin position="1"/>
        <end position="24"/>
    </location>
</feature>
<name>A0A9W8UQG6_AKAMU</name>
<protein>
    <recommendedName>
        <fullName evidence="6">Peptidase A1 domain-containing protein</fullName>
    </recommendedName>
</protein>
<sequence>MYSISLAAVVWSVAVAAAAAAAAASETTFSLSAVPNNSTRINLVTTYARLYHKYNMSLPATLSSVLQHQHRALAARGDAGSAIAYPSSANDGEYLIDVDVGTPPKRFRLNLDTGSSDVWVYGSAIPKSFLKGQAQYEPSQSSTSRLVPFAVWLAGYIDFGFVGGAVYKDTVSVVAAEGDGGGLTVQTQGLQVAALVARSIVQDAGMDGILGLGFDKLNFAFPTKQKTWFSNIKKRLSAPLFTVDFQHRKQGKYTFGYIDKAVGPVTYTPVDASAGYWTWTSPGYAVGKQPFKARRLTGTLDTGTTIVILPADVVADYYAGVPGTTYSAVEHGHVFDCGATLPDFTFGVAPDTTITIPGTYIKRYGADSAPGKCIGAMQSGAGDMVVFGAPALKAGVAVFDAGNLRIGWANKTLI</sequence>
<feature type="active site" evidence="3">
    <location>
        <position position="112"/>
    </location>
</feature>
<dbReference type="PANTHER" id="PTHR47966">
    <property type="entry name" value="BETA-SITE APP-CLEAVING ENZYME, ISOFORM A-RELATED"/>
    <property type="match status" value="1"/>
</dbReference>
<dbReference type="RefSeq" id="XP_056057088.1">
    <property type="nucleotide sequence ID" value="XM_056202535.1"/>
</dbReference>
<dbReference type="InterPro" id="IPR001461">
    <property type="entry name" value="Aspartic_peptidase_A1"/>
</dbReference>
<keyword evidence="8" id="KW-1185">Reference proteome</keyword>
<dbReference type="KEGG" id="amus:LMH87_009235"/>
<comment type="caution">
    <text evidence="7">The sequence shown here is derived from an EMBL/GenBank/DDBJ whole genome shotgun (WGS) entry which is preliminary data.</text>
</comment>
<keyword evidence="2 4" id="KW-0064">Aspartyl protease</keyword>
<evidence type="ECO:0000313" key="8">
    <source>
        <dbReference type="Proteomes" id="UP001144673"/>
    </source>
</evidence>
<evidence type="ECO:0000256" key="2">
    <source>
        <dbReference type="ARBA" id="ARBA00022750"/>
    </source>
</evidence>
<evidence type="ECO:0000256" key="4">
    <source>
        <dbReference type="RuleBase" id="RU000454"/>
    </source>
</evidence>
<accession>A0A9W8UQG6</accession>
<dbReference type="Pfam" id="PF00026">
    <property type="entry name" value="Asp"/>
    <property type="match status" value="1"/>
</dbReference>
<dbReference type="InterPro" id="IPR033121">
    <property type="entry name" value="PEPTIDASE_A1"/>
</dbReference>
<dbReference type="EMBL" id="JAJHUN010000006">
    <property type="protein sequence ID" value="KAJ4158721.1"/>
    <property type="molecule type" value="Genomic_DNA"/>
</dbReference>
<organism evidence="7 8">
    <name type="scientific">Akanthomyces muscarius</name>
    <name type="common">Entomopathogenic fungus</name>
    <name type="synonym">Lecanicillium muscarium</name>
    <dbReference type="NCBI Taxonomy" id="2231603"/>
    <lineage>
        <taxon>Eukaryota</taxon>
        <taxon>Fungi</taxon>
        <taxon>Dikarya</taxon>
        <taxon>Ascomycota</taxon>
        <taxon>Pezizomycotina</taxon>
        <taxon>Sordariomycetes</taxon>
        <taxon>Hypocreomycetidae</taxon>
        <taxon>Hypocreales</taxon>
        <taxon>Cordycipitaceae</taxon>
        <taxon>Akanthomyces</taxon>
    </lineage>
</organism>